<comment type="catalytic activity">
    <reaction evidence="4">
        <text>a (3S)-3-hydroxyacyl-CoA = a (2E)-enoyl-CoA + H2O</text>
        <dbReference type="Rhea" id="RHEA:16105"/>
        <dbReference type="ChEBI" id="CHEBI:15377"/>
        <dbReference type="ChEBI" id="CHEBI:57318"/>
        <dbReference type="ChEBI" id="CHEBI:58856"/>
        <dbReference type="EC" id="4.2.1.17"/>
    </reaction>
</comment>
<dbReference type="GO" id="GO:0004300">
    <property type="term" value="F:enoyl-CoA hydratase activity"/>
    <property type="evidence" value="ECO:0007669"/>
    <property type="project" value="UniProtKB-EC"/>
</dbReference>
<proteinExistence type="inferred from homology"/>
<dbReference type="Gene3D" id="1.10.12.10">
    <property type="entry name" value="Lyase 2-enoyl-coa Hydratase, Chain A, domain 2"/>
    <property type="match status" value="1"/>
</dbReference>
<dbReference type="PROSITE" id="PS00166">
    <property type="entry name" value="ENOYL_COA_HYDRATASE"/>
    <property type="match status" value="1"/>
</dbReference>
<protein>
    <submittedName>
        <fullName evidence="7">Enoyl-CoA hydratase</fullName>
    </submittedName>
</protein>
<keyword evidence="3" id="KW-0276">Fatty acid metabolism</keyword>
<evidence type="ECO:0000256" key="2">
    <source>
        <dbReference type="ARBA" id="ARBA00005254"/>
    </source>
</evidence>
<name>A0A100XIG3_MYCTH</name>
<dbReference type="STRING" id="1797.RMCT_4158"/>
<evidence type="ECO:0000256" key="3">
    <source>
        <dbReference type="ARBA" id="ARBA00022832"/>
    </source>
</evidence>
<evidence type="ECO:0000256" key="1">
    <source>
        <dbReference type="ARBA" id="ARBA00002994"/>
    </source>
</evidence>
<comment type="function">
    <text evidence="1">Could possibly oxidize fatty acids using specific components.</text>
</comment>
<dbReference type="PANTHER" id="PTHR43802:SF1">
    <property type="entry name" value="IP11341P-RELATED"/>
    <property type="match status" value="1"/>
</dbReference>
<dbReference type="Gene3D" id="3.90.226.10">
    <property type="entry name" value="2-enoyl-CoA Hydratase, Chain A, domain 1"/>
    <property type="match status" value="1"/>
</dbReference>
<evidence type="ECO:0000256" key="6">
    <source>
        <dbReference type="RuleBase" id="RU003707"/>
    </source>
</evidence>
<dbReference type="PANTHER" id="PTHR43802">
    <property type="entry name" value="ENOYL-COA HYDRATASE"/>
    <property type="match status" value="1"/>
</dbReference>
<comment type="caution">
    <text evidence="7">The sequence shown here is derived from an EMBL/GenBank/DDBJ whole genome shotgun (WGS) entry which is preliminary data.</text>
</comment>
<comment type="similarity">
    <text evidence="2 6">Belongs to the enoyl-CoA hydratase/isomerase family.</text>
</comment>
<dbReference type="Pfam" id="PF00378">
    <property type="entry name" value="ECH_1"/>
    <property type="match status" value="1"/>
</dbReference>
<dbReference type="EMBL" id="BCTB01000050">
    <property type="protein sequence ID" value="GAT17189.1"/>
    <property type="molecule type" value="Genomic_DNA"/>
</dbReference>
<dbReference type="InterPro" id="IPR029045">
    <property type="entry name" value="ClpP/crotonase-like_dom_sf"/>
</dbReference>
<evidence type="ECO:0000256" key="5">
    <source>
        <dbReference type="ARBA" id="ARBA00023717"/>
    </source>
</evidence>
<organism evidence="7 8">
    <name type="scientific">Mycolicibacterium thermoresistibile</name>
    <name type="common">Mycobacterium thermoresistibile</name>
    <dbReference type="NCBI Taxonomy" id="1797"/>
    <lineage>
        <taxon>Bacteria</taxon>
        <taxon>Bacillati</taxon>
        <taxon>Actinomycetota</taxon>
        <taxon>Actinomycetes</taxon>
        <taxon>Mycobacteriales</taxon>
        <taxon>Mycobacteriaceae</taxon>
        <taxon>Mycolicibacterium</taxon>
    </lineage>
</organism>
<gene>
    <name evidence="7" type="ORF">RMCT_4158</name>
</gene>
<dbReference type="SUPFAM" id="SSF52096">
    <property type="entry name" value="ClpP/crotonase"/>
    <property type="match status" value="1"/>
</dbReference>
<dbReference type="InterPro" id="IPR018376">
    <property type="entry name" value="Enoyl-CoA_hyd/isom_CS"/>
</dbReference>
<dbReference type="Proteomes" id="UP000069654">
    <property type="component" value="Unassembled WGS sequence"/>
</dbReference>
<evidence type="ECO:0000313" key="8">
    <source>
        <dbReference type="Proteomes" id="UP000069654"/>
    </source>
</evidence>
<dbReference type="InterPro" id="IPR014748">
    <property type="entry name" value="Enoyl-CoA_hydra_C"/>
</dbReference>
<evidence type="ECO:0000313" key="7">
    <source>
        <dbReference type="EMBL" id="GAT17189.1"/>
    </source>
</evidence>
<accession>A0A100XIG3</accession>
<reference evidence="8" key="2">
    <citation type="submission" date="2016-02" db="EMBL/GenBank/DDBJ databases">
        <title>Draft genome sequence of five rapidly growing Mycobacterium species.</title>
        <authorList>
            <person name="Katahira K."/>
            <person name="Gotou Y."/>
            <person name="Iida K."/>
            <person name="Ogura Y."/>
            <person name="Hayashi T."/>
        </authorList>
    </citation>
    <scope>NUCLEOTIDE SEQUENCE [LARGE SCALE GENOMIC DNA]</scope>
    <source>
        <strain evidence="8">JCM6362</strain>
    </source>
</reference>
<dbReference type="CDD" id="cd06558">
    <property type="entry name" value="crotonase-like"/>
    <property type="match status" value="1"/>
</dbReference>
<dbReference type="AlphaFoldDB" id="A0A100XIG3"/>
<keyword evidence="3" id="KW-0443">Lipid metabolism</keyword>
<dbReference type="GO" id="GO:0006631">
    <property type="term" value="P:fatty acid metabolic process"/>
    <property type="evidence" value="ECO:0007669"/>
    <property type="project" value="UniProtKB-KW"/>
</dbReference>
<dbReference type="InterPro" id="IPR001753">
    <property type="entry name" value="Enoyl-CoA_hydra/iso"/>
</dbReference>
<reference evidence="7 8" key="1">
    <citation type="journal article" date="2016" name="Genome Announc.">
        <title>Draft Genome Sequences of Five Rapidly Growing Mycobacterium Species, M. thermoresistibile, M. fortuitum subsp. acetamidolyticum, M. canariasense, M. brisbanense, and M. novocastrense.</title>
        <authorList>
            <person name="Katahira K."/>
            <person name="Ogura Y."/>
            <person name="Gotoh Y."/>
            <person name="Hayashi T."/>
        </authorList>
    </citation>
    <scope>NUCLEOTIDE SEQUENCE [LARGE SCALE GENOMIC DNA]</scope>
    <source>
        <strain evidence="7 8">JCM6362</strain>
    </source>
</reference>
<evidence type="ECO:0000256" key="4">
    <source>
        <dbReference type="ARBA" id="ARBA00023709"/>
    </source>
</evidence>
<dbReference type="NCBIfam" id="NF006100">
    <property type="entry name" value="PRK08252.1"/>
    <property type="match status" value="1"/>
</dbReference>
<sequence length="265" mass="27457">MVSITVVTEQGSSDNPVLVEQRGRILIITINRPEAKNAVNLAVAQGLAAAMDRLDDDKGLSVGIVTGAGGSFSAGMDLKAFARGEFPVVEGRGLGYTEKPPAKPLIAAVEGYALAGGTELALAADMIVASRESAFGIPEVKRGLVAGGGGLLRLPERIPYSIAMELALTGDILPAERAHDLGLVNALTEPGAALDGAIELAERIAANGPLAVATTKRIIIESKKWTPDTMFAEQGKLMAPVFSSNDAKEGAIAFAEKRAPNWTGT</sequence>
<comment type="catalytic activity">
    <reaction evidence="5">
        <text>a 4-saturated-(3S)-3-hydroxyacyl-CoA = a (3E)-enoyl-CoA + H2O</text>
        <dbReference type="Rhea" id="RHEA:20724"/>
        <dbReference type="ChEBI" id="CHEBI:15377"/>
        <dbReference type="ChEBI" id="CHEBI:58521"/>
        <dbReference type="ChEBI" id="CHEBI:137480"/>
        <dbReference type="EC" id="4.2.1.17"/>
    </reaction>
</comment>